<evidence type="ECO:0000313" key="1">
    <source>
        <dbReference type="EMBL" id="KAH7095347.1"/>
    </source>
</evidence>
<gene>
    <name evidence="1" type="ORF">FB567DRAFT_27319</name>
</gene>
<name>A0A8K0W4H9_9PLEO</name>
<reference evidence="1" key="1">
    <citation type="journal article" date="2021" name="Nat. Commun.">
        <title>Genetic determinants of endophytism in the Arabidopsis root mycobiome.</title>
        <authorList>
            <person name="Mesny F."/>
            <person name="Miyauchi S."/>
            <person name="Thiergart T."/>
            <person name="Pickel B."/>
            <person name="Atanasova L."/>
            <person name="Karlsson M."/>
            <person name="Huettel B."/>
            <person name="Barry K.W."/>
            <person name="Haridas S."/>
            <person name="Chen C."/>
            <person name="Bauer D."/>
            <person name="Andreopoulos W."/>
            <person name="Pangilinan J."/>
            <person name="LaButti K."/>
            <person name="Riley R."/>
            <person name="Lipzen A."/>
            <person name="Clum A."/>
            <person name="Drula E."/>
            <person name="Henrissat B."/>
            <person name="Kohler A."/>
            <person name="Grigoriev I.V."/>
            <person name="Martin F.M."/>
            <person name="Hacquard S."/>
        </authorList>
    </citation>
    <scope>NUCLEOTIDE SEQUENCE</scope>
    <source>
        <strain evidence="1">MPI-SDFR-AT-0120</strain>
    </source>
</reference>
<comment type="caution">
    <text evidence="1">The sequence shown here is derived from an EMBL/GenBank/DDBJ whole genome shotgun (WGS) entry which is preliminary data.</text>
</comment>
<accession>A0A8K0W4H9</accession>
<dbReference type="Proteomes" id="UP000813461">
    <property type="component" value="Unassembled WGS sequence"/>
</dbReference>
<evidence type="ECO:0000313" key="2">
    <source>
        <dbReference type="Proteomes" id="UP000813461"/>
    </source>
</evidence>
<dbReference type="AlphaFoldDB" id="A0A8K0W4H9"/>
<organism evidence="1 2">
    <name type="scientific">Paraphoma chrysanthemicola</name>
    <dbReference type="NCBI Taxonomy" id="798071"/>
    <lineage>
        <taxon>Eukaryota</taxon>
        <taxon>Fungi</taxon>
        <taxon>Dikarya</taxon>
        <taxon>Ascomycota</taxon>
        <taxon>Pezizomycotina</taxon>
        <taxon>Dothideomycetes</taxon>
        <taxon>Pleosporomycetidae</taxon>
        <taxon>Pleosporales</taxon>
        <taxon>Pleosporineae</taxon>
        <taxon>Phaeosphaeriaceae</taxon>
        <taxon>Paraphoma</taxon>
    </lineage>
</organism>
<dbReference type="EMBL" id="JAGMVJ010000001">
    <property type="protein sequence ID" value="KAH7095347.1"/>
    <property type="molecule type" value="Genomic_DNA"/>
</dbReference>
<dbReference type="OrthoDB" id="3668341at2759"/>
<keyword evidence="2" id="KW-1185">Reference proteome</keyword>
<proteinExistence type="predicted"/>
<sequence length="236" mass="27174">MDDTSTSDTDNPREVQARRNDLAAFLLSCTAFTTTPSMNTTSRARSYNGIATTVLTATPQPYGSAYSTTASPLVDLSRLVILYQHRHYYYVIRPSLYDPHDNHRRWYPKSSVGAWLLIEWEMLEHVPVGPFGLGAGEPLEPSKWRGRSKLILALRKEVMEAAREIEFRRAWTSRKPDEDNYMAALDQSFGEVVMKTYEAERMRLEEEMWEANKVAEKFGDYEMWTGADRKDEGTDR</sequence>
<protein>
    <submittedName>
        <fullName evidence="1">Uncharacterized protein</fullName>
    </submittedName>
</protein>